<feature type="compositionally biased region" description="Basic and acidic residues" evidence="2">
    <location>
        <begin position="43"/>
        <end position="55"/>
    </location>
</feature>
<dbReference type="SUPFAM" id="SSF53335">
    <property type="entry name" value="S-adenosyl-L-methionine-dependent methyltransferases"/>
    <property type="match status" value="1"/>
</dbReference>
<feature type="region of interest" description="Disordered" evidence="2">
    <location>
        <begin position="30"/>
        <end position="70"/>
    </location>
</feature>
<organism evidence="3 4">
    <name type="scientific">Kitasatospora acidiphila</name>
    <dbReference type="NCBI Taxonomy" id="2567942"/>
    <lineage>
        <taxon>Bacteria</taxon>
        <taxon>Bacillati</taxon>
        <taxon>Actinomycetota</taxon>
        <taxon>Actinomycetes</taxon>
        <taxon>Kitasatosporales</taxon>
        <taxon>Streptomycetaceae</taxon>
        <taxon>Kitasatospora</taxon>
    </lineage>
</organism>
<dbReference type="Pfam" id="PF13489">
    <property type="entry name" value="Methyltransf_23"/>
    <property type="match status" value="1"/>
</dbReference>
<name>A0A540WCC0_9ACTN</name>
<evidence type="ECO:0000256" key="1">
    <source>
        <dbReference type="ARBA" id="ARBA00022679"/>
    </source>
</evidence>
<accession>A0A540WCC0</accession>
<reference evidence="3 4" key="1">
    <citation type="submission" date="2019-06" db="EMBL/GenBank/DDBJ databases">
        <title>Description of Kitasatospora acidophila sp. nov. isolated from pine grove soil, and reclassification of Streptomyces novaecaesareae to Kitasatospora novaeceasareae comb. nov.</title>
        <authorList>
            <person name="Kim M.J."/>
        </authorList>
    </citation>
    <scope>NUCLEOTIDE SEQUENCE [LARGE SCALE GENOMIC DNA]</scope>
    <source>
        <strain evidence="3 4">MMS16-CNU292</strain>
    </source>
</reference>
<comment type="caution">
    <text evidence="3">The sequence shown here is derived from an EMBL/GenBank/DDBJ whole genome shotgun (WGS) entry which is preliminary data.</text>
</comment>
<feature type="compositionally biased region" description="Basic residues" evidence="2">
    <location>
        <begin position="31"/>
        <end position="42"/>
    </location>
</feature>
<dbReference type="Gene3D" id="3.40.50.150">
    <property type="entry name" value="Vaccinia Virus protein VP39"/>
    <property type="match status" value="1"/>
</dbReference>
<keyword evidence="3" id="KW-0489">Methyltransferase</keyword>
<evidence type="ECO:0000313" key="4">
    <source>
        <dbReference type="Proteomes" id="UP000319103"/>
    </source>
</evidence>
<dbReference type="PANTHER" id="PTHR43861:SF3">
    <property type="entry name" value="PUTATIVE (AFU_ORTHOLOGUE AFUA_2G14390)-RELATED"/>
    <property type="match status" value="1"/>
</dbReference>
<dbReference type="GO" id="GO:0008168">
    <property type="term" value="F:methyltransferase activity"/>
    <property type="evidence" value="ECO:0007669"/>
    <property type="project" value="UniProtKB-KW"/>
</dbReference>
<sequence length="335" mass="36201">MPTTTRPNPRTCPPSAHARPILTGHLARCPRSARRNGRRSARVRVEDQQLRDRHPGGTAPVTDGACDGRPDTADRYVFDREWEREHERLAALEAVYDGVTLDRLAGLGVAEGWQCLEVGCGAGSVARWLAERVGARGSVLAIDLDPRFAEGHGLPNLTVRRQDLLTDPLPADAYDLVHARALLEHLPAREQALDRLAAATRPGGWVVVEDFDIEGAMAAAVARYWPAGHTGLAERLYSALQAVFGGAGGDAGCGRWLPDALARAGLTEIGALVHAPLLRGGTPFLVLTLRQLRAPLLAGGLITAQELDKALELIQCQEIRYTPNFMVTAWGRRPG</sequence>
<dbReference type="InterPro" id="IPR029063">
    <property type="entry name" value="SAM-dependent_MTases_sf"/>
</dbReference>
<protein>
    <submittedName>
        <fullName evidence="3">Methyltransferase domain-containing protein</fullName>
    </submittedName>
</protein>
<keyword evidence="1 3" id="KW-0808">Transferase</keyword>
<evidence type="ECO:0000256" key="2">
    <source>
        <dbReference type="SAM" id="MobiDB-lite"/>
    </source>
</evidence>
<dbReference type="GO" id="GO:0032259">
    <property type="term" value="P:methylation"/>
    <property type="evidence" value="ECO:0007669"/>
    <property type="project" value="UniProtKB-KW"/>
</dbReference>
<dbReference type="GO" id="GO:0017000">
    <property type="term" value="P:antibiotic biosynthetic process"/>
    <property type="evidence" value="ECO:0007669"/>
    <property type="project" value="UniProtKB-ARBA"/>
</dbReference>
<dbReference type="EMBL" id="VIGB01000003">
    <property type="protein sequence ID" value="TQF06656.1"/>
    <property type="molecule type" value="Genomic_DNA"/>
</dbReference>
<dbReference type="CDD" id="cd02440">
    <property type="entry name" value="AdoMet_MTases"/>
    <property type="match status" value="1"/>
</dbReference>
<dbReference type="PANTHER" id="PTHR43861">
    <property type="entry name" value="TRANS-ACONITATE 2-METHYLTRANSFERASE-RELATED"/>
    <property type="match status" value="1"/>
</dbReference>
<dbReference type="Proteomes" id="UP000319103">
    <property type="component" value="Unassembled WGS sequence"/>
</dbReference>
<proteinExistence type="predicted"/>
<dbReference type="OrthoDB" id="3469983at2"/>
<keyword evidence="4" id="KW-1185">Reference proteome</keyword>
<gene>
    <name evidence="3" type="ORF">E6W39_36255</name>
</gene>
<dbReference type="AlphaFoldDB" id="A0A540WCC0"/>
<evidence type="ECO:0000313" key="3">
    <source>
        <dbReference type="EMBL" id="TQF06656.1"/>
    </source>
</evidence>